<feature type="active site" evidence="18">
    <location>
        <position position="475"/>
    </location>
</feature>
<evidence type="ECO:0000256" key="11">
    <source>
        <dbReference type="ARBA" id="ARBA00023166"/>
    </source>
</evidence>
<comment type="catalytic activity">
    <reaction evidence="15">
        <text>an acyl-CoA + cholesterol = a cholesterol ester + CoA</text>
        <dbReference type="Rhea" id="RHEA:17729"/>
        <dbReference type="ChEBI" id="CHEBI:16113"/>
        <dbReference type="ChEBI" id="CHEBI:17002"/>
        <dbReference type="ChEBI" id="CHEBI:57287"/>
        <dbReference type="ChEBI" id="CHEBI:58342"/>
    </reaction>
    <physiologicalReaction direction="left-to-right" evidence="15">
        <dbReference type="Rhea" id="RHEA:17730"/>
    </physiologicalReaction>
</comment>
<name>A0A6P4EQQ5_DRORH</name>
<dbReference type="AlphaFoldDB" id="A0A6P4EQQ5"/>
<evidence type="ECO:0000256" key="19">
    <source>
        <dbReference type="SAM" id="MobiDB-lite"/>
    </source>
</evidence>
<evidence type="ECO:0000256" key="17">
    <source>
        <dbReference type="PIRNR" id="PIRNR000439"/>
    </source>
</evidence>
<evidence type="ECO:0000256" key="10">
    <source>
        <dbReference type="ARBA" id="ARBA00023136"/>
    </source>
</evidence>
<keyword evidence="11" id="KW-1207">Sterol metabolism</keyword>
<reference evidence="23" key="2">
    <citation type="submission" date="2025-04" db="UniProtKB">
        <authorList>
            <consortium name="RefSeq"/>
        </authorList>
    </citation>
    <scope>IDENTIFICATION</scope>
</reference>
<dbReference type="PANTHER" id="PTHR10408">
    <property type="entry name" value="STEROL O-ACYLTRANSFERASE"/>
    <property type="match status" value="1"/>
</dbReference>
<dbReference type="EnsemblMetazoa" id="XM_017124928.2">
    <property type="protein sequence ID" value="XP_016980417.1"/>
    <property type="gene ID" value="LOC108045557"/>
</dbReference>
<dbReference type="PIRSF" id="PIRSF500230">
    <property type="entry name" value="Sterol_acyltranf_ACAT"/>
    <property type="match status" value="1"/>
</dbReference>
<evidence type="ECO:0000256" key="4">
    <source>
        <dbReference type="ARBA" id="ARBA00022548"/>
    </source>
</evidence>
<feature type="transmembrane region" description="Helical" evidence="20">
    <location>
        <begin position="186"/>
        <end position="205"/>
    </location>
</feature>
<comment type="subcellular location">
    <subcellularLocation>
        <location evidence="2 17">Endoplasmic reticulum membrane</location>
        <topology evidence="2 17">Multi-pass membrane protein</topology>
    </subcellularLocation>
</comment>
<dbReference type="PIRSF" id="PIRSF000439">
    <property type="entry name" value="Oat_ACAT_DAG_ARE"/>
    <property type="match status" value="1"/>
</dbReference>
<dbReference type="Proteomes" id="UP001652680">
    <property type="component" value="Unassembled WGS sequence"/>
</dbReference>
<evidence type="ECO:0000256" key="7">
    <source>
        <dbReference type="ARBA" id="ARBA00022824"/>
    </source>
</evidence>
<comment type="catalytic activity">
    <reaction evidence="1">
        <text>(5Z,8Z,11Z,14Z)-eicosatetraenoyl-CoA + cholesterol = cholesteryl (5Z,8Z,11Z,14Z)-eicosatetraenoate + CoA</text>
        <dbReference type="Rhea" id="RHEA:42816"/>
        <dbReference type="ChEBI" id="CHEBI:16113"/>
        <dbReference type="ChEBI" id="CHEBI:57287"/>
        <dbReference type="ChEBI" id="CHEBI:57368"/>
        <dbReference type="ChEBI" id="CHEBI:82751"/>
    </reaction>
    <physiologicalReaction direction="left-to-right" evidence="1">
        <dbReference type="Rhea" id="RHEA:42817"/>
    </physiologicalReaction>
</comment>
<feature type="region of interest" description="Disordered" evidence="19">
    <location>
        <begin position="83"/>
        <end position="120"/>
    </location>
</feature>
<keyword evidence="8 20" id="KW-1133">Transmembrane helix</keyword>
<dbReference type="RefSeq" id="XP_016980417.1">
    <property type="nucleotide sequence ID" value="XM_017124928.1"/>
</dbReference>
<dbReference type="InterPro" id="IPR004299">
    <property type="entry name" value="MBOAT_fam"/>
</dbReference>
<evidence type="ECO:0000256" key="20">
    <source>
        <dbReference type="SAM" id="Phobius"/>
    </source>
</evidence>
<keyword evidence="7 17" id="KW-0256">Endoplasmic reticulum</keyword>
<organism evidence="23">
    <name type="scientific">Drosophila rhopaloa</name>
    <name type="common">Fruit fly</name>
    <dbReference type="NCBI Taxonomy" id="1041015"/>
    <lineage>
        <taxon>Eukaryota</taxon>
        <taxon>Metazoa</taxon>
        <taxon>Ecdysozoa</taxon>
        <taxon>Arthropoda</taxon>
        <taxon>Hexapoda</taxon>
        <taxon>Insecta</taxon>
        <taxon>Pterygota</taxon>
        <taxon>Neoptera</taxon>
        <taxon>Endopterygota</taxon>
        <taxon>Diptera</taxon>
        <taxon>Brachycera</taxon>
        <taxon>Muscomorpha</taxon>
        <taxon>Ephydroidea</taxon>
        <taxon>Drosophilidae</taxon>
        <taxon>Drosophila</taxon>
        <taxon>Sophophora</taxon>
    </lineage>
</organism>
<dbReference type="GeneID" id="108045557"/>
<dbReference type="GO" id="GO:0005789">
    <property type="term" value="C:endoplasmic reticulum membrane"/>
    <property type="evidence" value="ECO:0007669"/>
    <property type="project" value="UniProtKB-SubCell"/>
</dbReference>
<evidence type="ECO:0000313" key="22">
    <source>
        <dbReference type="Proteomes" id="UP001652680"/>
    </source>
</evidence>
<keyword evidence="9" id="KW-0443">Lipid metabolism</keyword>
<comment type="similarity">
    <text evidence="3 17">Belongs to the membrane-bound acyltransferase family. Sterol o-acyltransferase subfamily.</text>
</comment>
<reference evidence="21" key="3">
    <citation type="submission" date="2025-05" db="UniProtKB">
        <authorList>
            <consortium name="EnsemblMetazoa"/>
        </authorList>
    </citation>
    <scope>IDENTIFICATION</scope>
</reference>
<protein>
    <recommendedName>
        <fullName evidence="17">O-acyltransferase</fullName>
    </recommendedName>
</protein>
<sequence length="562" mass="65987">MAPEKQAKRGEEEAQARLPDLNFVRDKLQKFQSKMLRDFDQRLSCMVEDVLQDLRQRELRAHEFPNFERTDRKSTWHNRVNSEAATDVSDSPNGHANGTNPRPSAPQHQSEKSGQKQRRQLPEKVFVARESYLTALLQVEHMRTIYHIFYIILVMFLLNVICYDYFVEGRIDLGLGTIRGGLRRLHWVMGVWLLEHIFVLALYFAFRGWALVRHKLKPHSSLQRFWSHSCLILYISSQLVFCFVSTSLCLKFNLPFVSACVLLLESTRLLMKMHAFVRYNAERVLAGKVKNEDAKEEKEVTGRPFVPPLSCYTYFLFAPTLIYRDSYPRTSHIRWKFALNRLLEVVAIAFLYAFIHERHIHEHFGQYGLEPMGPSQLILKLFGMMLPSAVIFLCGFYLILHSWLNFTAELLRFGDRMFYKDWWTSHTYDGYYRNWNVVVHDWLYEYVYKDMYRHVFRGSKVAASLSVFMISALVHEQVLGFALQMFFPVMFFFFGVVGVALVFIMRSAPKVLGNIFLWFTLILGNATLISLYAMEHYALKNCDLSRESWADHLLPAAWRCYN</sequence>
<dbReference type="GO" id="GO:0034736">
    <property type="term" value="F:cholesterol O-acyltransferase activity"/>
    <property type="evidence" value="ECO:0007669"/>
    <property type="project" value="InterPro"/>
</dbReference>
<gene>
    <name evidence="23" type="primary">LOC108045557</name>
    <name evidence="21" type="synonym">108045557</name>
</gene>
<dbReference type="InterPro" id="IPR030687">
    <property type="entry name" value="Sterol_acyltranf_meta"/>
</dbReference>
<evidence type="ECO:0000256" key="6">
    <source>
        <dbReference type="ARBA" id="ARBA00022692"/>
    </source>
</evidence>
<evidence type="ECO:0000256" key="18">
    <source>
        <dbReference type="PIRSR" id="PIRSR000439-1"/>
    </source>
</evidence>
<evidence type="ECO:0000256" key="12">
    <source>
        <dbReference type="ARBA" id="ARBA00023221"/>
    </source>
</evidence>
<feature type="transmembrane region" description="Helical" evidence="20">
    <location>
        <begin position="225"/>
        <end position="246"/>
    </location>
</feature>
<evidence type="ECO:0000256" key="2">
    <source>
        <dbReference type="ARBA" id="ARBA00004477"/>
    </source>
</evidence>
<evidence type="ECO:0000256" key="8">
    <source>
        <dbReference type="ARBA" id="ARBA00022989"/>
    </source>
</evidence>
<dbReference type="Pfam" id="PF03062">
    <property type="entry name" value="MBOAT"/>
    <property type="match status" value="1"/>
</dbReference>
<keyword evidence="5 17" id="KW-0808">Transferase</keyword>
<dbReference type="GO" id="GO:0008203">
    <property type="term" value="P:cholesterol metabolic process"/>
    <property type="evidence" value="ECO:0007669"/>
    <property type="project" value="UniProtKB-KW"/>
</dbReference>
<evidence type="ECO:0000256" key="13">
    <source>
        <dbReference type="ARBA" id="ARBA00023315"/>
    </source>
</evidence>
<evidence type="ECO:0000256" key="9">
    <source>
        <dbReference type="ARBA" id="ARBA00023098"/>
    </source>
</evidence>
<feature type="transmembrane region" description="Helical" evidence="20">
    <location>
        <begin position="481"/>
        <end position="503"/>
    </location>
</feature>
<reference evidence="22" key="1">
    <citation type="journal article" date="2021" name="Elife">
        <title>Highly contiguous assemblies of 101 drosophilid genomes.</title>
        <authorList>
            <person name="Kim B.Y."/>
            <person name="Wang J.R."/>
            <person name="Miller D.E."/>
            <person name="Barmina O."/>
            <person name="Delaney E."/>
            <person name="Thompson A."/>
            <person name="Comeault A.A."/>
            <person name="Peede D."/>
            <person name="D'Agostino E.R."/>
            <person name="Pelaez J."/>
            <person name="Aguilar J.M."/>
            <person name="Haji D."/>
            <person name="Matsunaga T."/>
            <person name="Armstrong E.E."/>
            <person name="Zych M."/>
            <person name="Ogawa Y."/>
            <person name="Stamenkovic-Radak M."/>
            <person name="Jelic M."/>
            <person name="Veselinovic M.S."/>
            <person name="Tanaskovic M."/>
            <person name="Eric P."/>
            <person name="Gao J.J."/>
            <person name="Katoh T.K."/>
            <person name="Toda M.J."/>
            <person name="Watabe H."/>
            <person name="Watada M."/>
            <person name="Davis J.S."/>
            <person name="Moyle L.C."/>
            <person name="Manoli G."/>
            <person name="Bertolini E."/>
            <person name="Kostal V."/>
            <person name="Hawley R.S."/>
            <person name="Takahashi A."/>
            <person name="Jones C.D."/>
            <person name="Price D.K."/>
            <person name="Whiteman N."/>
            <person name="Kopp A."/>
            <person name="Matute D.R."/>
            <person name="Petrov D.A."/>
        </authorList>
    </citation>
    <scope>NUCLEOTIDE SEQUENCE [LARGE SCALE GENOMIC DNA]</scope>
</reference>
<evidence type="ECO:0000256" key="14">
    <source>
        <dbReference type="ARBA" id="ARBA00047739"/>
    </source>
</evidence>
<evidence type="ECO:0000313" key="21">
    <source>
        <dbReference type="EnsemblMetazoa" id="XP_016980417.1"/>
    </source>
</evidence>
<dbReference type="PANTHER" id="PTHR10408:SF8">
    <property type="entry name" value="O-ACYLTRANSFERASE"/>
    <property type="match status" value="1"/>
</dbReference>
<evidence type="ECO:0000256" key="16">
    <source>
        <dbReference type="ARBA" id="ARBA00049924"/>
    </source>
</evidence>
<dbReference type="OrthoDB" id="10039049at2759"/>
<evidence type="ECO:0000256" key="5">
    <source>
        <dbReference type="ARBA" id="ARBA00022679"/>
    </source>
</evidence>
<keyword evidence="22" id="KW-1185">Reference proteome</keyword>
<feature type="transmembrane region" description="Helical" evidence="20">
    <location>
        <begin position="145"/>
        <end position="166"/>
    </location>
</feature>
<keyword evidence="12" id="KW-0753">Steroid metabolism</keyword>
<evidence type="ECO:0000256" key="15">
    <source>
        <dbReference type="ARBA" id="ARBA00048102"/>
    </source>
</evidence>
<dbReference type="GO" id="GO:0042632">
    <property type="term" value="P:cholesterol homeostasis"/>
    <property type="evidence" value="ECO:0007669"/>
    <property type="project" value="InterPro"/>
</dbReference>
<comment type="catalytic activity">
    <reaction evidence="14">
        <text>cholesterol + (9Z)-octadecenoyl-CoA = cholesteryl (9Z-octadecenoate) + CoA</text>
        <dbReference type="Rhea" id="RHEA:41436"/>
        <dbReference type="ChEBI" id="CHEBI:16113"/>
        <dbReference type="ChEBI" id="CHEBI:46898"/>
        <dbReference type="ChEBI" id="CHEBI:57287"/>
        <dbReference type="ChEBI" id="CHEBI:57387"/>
    </reaction>
    <physiologicalReaction direction="left-to-right" evidence="14">
        <dbReference type="Rhea" id="RHEA:41437"/>
    </physiologicalReaction>
</comment>
<feature type="transmembrane region" description="Helical" evidence="20">
    <location>
        <begin position="377"/>
        <end position="400"/>
    </location>
</feature>
<evidence type="ECO:0000256" key="3">
    <source>
        <dbReference type="ARBA" id="ARBA00009010"/>
    </source>
</evidence>
<feature type="transmembrane region" description="Helical" evidence="20">
    <location>
        <begin position="338"/>
        <end position="355"/>
    </location>
</feature>
<proteinExistence type="inferred from homology"/>
<keyword evidence="6 20" id="KW-0812">Transmembrane</keyword>
<comment type="catalytic activity">
    <reaction evidence="16">
        <text>a sterol + a long-chain fatty acyl-CoA = a long-chain 3-hydroxysterol ester + CoA</text>
        <dbReference type="Rhea" id="RHEA:59816"/>
        <dbReference type="ChEBI" id="CHEBI:15889"/>
        <dbReference type="ChEBI" id="CHEBI:57287"/>
        <dbReference type="ChEBI" id="CHEBI:83139"/>
        <dbReference type="ChEBI" id="CHEBI:232093"/>
        <dbReference type="EC" id="2.3.1.26"/>
    </reaction>
    <physiologicalReaction direction="left-to-right" evidence="16">
        <dbReference type="Rhea" id="RHEA:59817"/>
    </physiologicalReaction>
</comment>
<feature type="transmembrane region" description="Helical" evidence="20">
    <location>
        <begin position="515"/>
        <end position="534"/>
    </location>
</feature>
<keyword evidence="13 17" id="KW-0012">Acyltransferase</keyword>
<feature type="transmembrane region" description="Helical" evidence="20">
    <location>
        <begin position="458"/>
        <end position="475"/>
    </location>
</feature>
<feature type="compositionally biased region" description="Polar residues" evidence="19">
    <location>
        <begin position="83"/>
        <end position="108"/>
    </location>
</feature>
<evidence type="ECO:0000256" key="1">
    <source>
        <dbReference type="ARBA" id="ARBA00000230"/>
    </source>
</evidence>
<keyword evidence="10 17" id="KW-0472">Membrane</keyword>
<accession>A0A6P4EQQ5</accession>
<keyword evidence="4" id="KW-0153">Cholesterol metabolism</keyword>
<dbReference type="InterPro" id="IPR014371">
    <property type="entry name" value="Oat_ACAT_DAG_ARE"/>
</dbReference>
<evidence type="ECO:0000313" key="23">
    <source>
        <dbReference type="RefSeq" id="XP_016980417.1"/>
    </source>
</evidence>